<dbReference type="Proteomes" id="UP001153714">
    <property type="component" value="Chromosome 1"/>
</dbReference>
<feature type="compositionally biased region" description="Basic and acidic residues" evidence="1">
    <location>
        <begin position="191"/>
        <end position="208"/>
    </location>
</feature>
<evidence type="ECO:0000313" key="3">
    <source>
        <dbReference type="Proteomes" id="UP001153714"/>
    </source>
</evidence>
<feature type="compositionally biased region" description="Polar residues" evidence="1">
    <location>
        <begin position="275"/>
        <end position="293"/>
    </location>
</feature>
<evidence type="ECO:0000313" key="2">
    <source>
        <dbReference type="EMBL" id="CAG9781798.1"/>
    </source>
</evidence>
<reference evidence="2" key="2">
    <citation type="submission" date="2022-10" db="EMBL/GenBank/DDBJ databases">
        <authorList>
            <consortium name="ENA_rothamsted_submissions"/>
            <consortium name="culmorum"/>
            <person name="King R."/>
        </authorList>
    </citation>
    <scope>NUCLEOTIDE SEQUENCE</scope>
</reference>
<evidence type="ECO:0000256" key="1">
    <source>
        <dbReference type="SAM" id="MobiDB-lite"/>
    </source>
</evidence>
<feature type="compositionally biased region" description="Basic and acidic residues" evidence="1">
    <location>
        <begin position="144"/>
        <end position="170"/>
    </location>
</feature>
<dbReference type="OrthoDB" id="76453at2759"/>
<accession>A0A9N9N450</accession>
<keyword evidence="3" id="KW-1185">Reference proteome</keyword>
<feature type="compositionally biased region" description="Basic and acidic residues" evidence="1">
    <location>
        <begin position="112"/>
        <end position="131"/>
    </location>
</feature>
<organism evidence="2 3">
    <name type="scientific">Diatraea saccharalis</name>
    <name type="common">sugarcane borer</name>
    <dbReference type="NCBI Taxonomy" id="40085"/>
    <lineage>
        <taxon>Eukaryota</taxon>
        <taxon>Metazoa</taxon>
        <taxon>Ecdysozoa</taxon>
        <taxon>Arthropoda</taxon>
        <taxon>Hexapoda</taxon>
        <taxon>Insecta</taxon>
        <taxon>Pterygota</taxon>
        <taxon>Neoptera</taxon>
        <taxon>Endopterygota</taxon>
        <taxon>Lepidoptera</taxon>
        <taxon>Glossata</taxon>
        <taxon>Ditrysia</taxon>
        <taxon>Pyraloidea</taxon>
        <taxon>Crambidae</taxon>
        <taxon>Crambinae</taxon>
        <taxon>Diatraea</taxon>
    </lineage>
</organism>
<protein>
    <submittedName>
        <fullName evidence="2">Uncharacterized protein</fullName>
    </submittedName>
</protein>
<proteinExistence type="predicted"/>
<sequence length="531" mass="61412">MWFLSKYKSESRGRFLRIMEDRWRVARTYTRTFSVISVIISNKLLCLLFQYSTTRVTDTATLDENMPFISVQTQPKKTMTTCEEVPVQINEPPGVACGEDDELPGYTFQESFHQRRNDSSDTHKRSVDMRHQAKTSATGRRRNVPRESSNKESVWRNQEESAAKDHDAKKNWQPPTNRRRQMNTEQLHAATWKEREEPTTKENEDTKRSWQAPTNRRRQRNAEQLTTGGASAALEERPVVELFSKAPNRKSPTPLSQDISTNKRHTKNTHIEGYSSKSGDQTTGPLRDSTTAETKNEFHRHPRRVKYRSRRYELPTVASQMKQAGMRYYYDNGNTSNIPFVVSKSTAPSHNIGVNIQQAPSLDNREINVIRLGRRLLRLPSYRYMSYNRLLALYREGDGMVPRFLRAISRPHYFYTSMYNLATNREDADGATSKGLGGGLETKRTLAEYASLYREYVQLDKCINDGNHDPELERRREELVKELAARDDHIRRVVEEYRSDGDQVTLRASASTADEAYRHSTFKLNLGDPPQ</sequence>
<name>A0A9N9N450_9NEOP</name>
<feature type="compositionally biased region" description="Polar residues" evidence="1">
    <location>
        <begin position="250"/>
        <end position="260"/>
    </location>
</feature>
<dbReference type="AlphaFoldDB" id="A0A9N9N450"/>
<feature type="region of interest" description="Disordered" evidence="1">
    <location>
        <begin position="109"/>
        <end position="302"/>
    </location>
</feature>
<reference evidence="2" key="1">
    <citation type="submission" date="2021-12" db="EMBL/GenBank/DDBJ databases">
        <authorList>
            <person name="King R."/>
        </authorList>
    </citation>
    <scope>NUCLEOTIDE SEQUENCE</scope>
</reference>
<gene>
    <name evidence="2" type="ORF">DIATSA_LOCUS116</name>
</gene>
<dbReference type="EMBL" id="OU893332">
    <property type="protein sequence ID" value="CAG9781798.1"/>
    <property type="molecule type" value="Genomic_DNA"/>
</dbReference>